<keyword evidence="4" id="KW-1185">Reference proteome</keyword>
<sequence>MTTSSTGRRRRRSAPAPATPLPTGPAPVRPAPARSAPAATRSRTGPGRCCRTWSSERLLPGGAVSRTTWHEPACPARGRG</sequence>
<name>A0ABZ1WJY2_9ACTN</name>
<organism evidence="3 4">
    <name type="scientific">Kitasatospora herbaricolor</name>
    <dbReference type="NCBI Taxonomy" id="68217"/>
    <lineage>
        <taxon>Bacteria</taxon>
        <taxon>Bacillati</taxon>
        <taxon>Actinomycetota</taxon>
        <taxon>Actinomycetes</taxon>
        <taxon>Kitasatosporales</taxon>
        <taxon>Streptomycetaceae</taxon>
        <taxon>Kitasatospora</taxon>
    </lineage>
</organism>
<dbReference type="Proteomes" id="UP001432014">
    <property type="component" value="Chromosome"/>
</dbReference>
<evidence type="ECO:0000313" key="3">
    <source>
        <dbReference type="EMBL" id="WUS61187.1"/>
    </source>
</evidence>
<evidence type="ECO:0000313" key="2">
    <source>
        <dbReference type="EMBL" id="WUS54160.1"/>
    </source>
</evidence>
<feature type="region of interest" description="Disordered" evidence="1">
    <location>
        <begin position="61"/>
        <end position="80"/>
    </location>
</feature>
<evidence type="ECO:0000256" key="1">
    <source>
        <dbReference type="SAM" id="MobiDB-lite"/>
    </source>
</evidence>
<dbReference type="RefSeq" id="WP_329492774.1">
    <property type="nucleotide sequence ID" value="NZ_CP108460.1"/>
</dbReference>
<accession>A0ABZ1WJY2</accession>
<gene>
    <name evidence="2" type="ORF">OG469_00760</name>
    <name evidence="3" type="ORF">OG469_40260</name>
</gene>
<feature type="region of interest" description="Disordered" evidence="1">
    <location>
        <begin position="1"/>
        <end position="54"/>
    </location>
</feature>
<reference evidence="3 4" key="1">
    <citation type="submission" date="2022-10" db="EMBL/GenBank/DDBJ databases">
        <title>The complete genomes of actinobacterial strains from the NBC collection.</title>
        <authorList>
            <person name="Joergensen T.S."/>
            <person name="Alvarez Arevalo M."/>
            <person name="Sterndorff E.B."/>
            <person name="Faurdal D."/>
            <person name="Vuksanovic O."/>
            <person name="Mourched A.-S."/>
            <person name="Charusanti P."/>
            <person name="Shaw S."/>
            <person name="Blin K."/>
            <person name="Weber T."/>
        </authorList>
    </citation>
    <scope>NUCLEOTIDE SEQUENCE [LARGE SCALE GENOMIC DNA]</scope>
    <source>
        <strain evidence="3 4">NBC_01247</strain>
    </source>
</reference>
<dbReference type="EMBL" id="CP108482">
    <property type="protein sequence ID" value="WUS54160.1"/>
    <property type="molecule type" value="Genomic_DNA"/>
</dbReference>
<proteinExistence type="predicted"/>
<evidence type="ECO:0000313" key="4">
    <source>
        <dbReference type="Proteomes" id="UP001432014"/>
    </source>
</evidence>
<feature type="compositionally biased region" description="Pro residues" evidence="1">
    <location>
        <begin position="17"/>
        <end position="30"/>
    </location>
</feature>
<feature type="compositionally biased region" description="Low complexity" evidence="1">
    <location>
        <begin position="31"/>
        <end position="44"/>
    </location>
</feature>
<dbReference type="EMBL" id="CP108482">
    <property type="protein sequence ID" value="WUS61187.1"/>
    <property type="molecule type" value="Genomic_DNA"/>
</dbReference>
<protein>
    <submittedName>
        <fullName evidence="3">Uncharacterized protein</fullName>
    </submittedName>
</protein>